<dbReference type="InterPro" id="IPR002625">
    <property type="entry name" value="Smr_dom"/>
</dbReference>
<dbReference type="PANTHER" id="PTHR35562:SF2">
    <property type="entry name" value="DNA ENDONUCLEASE SMRA-RELATED"/>
    <property type="match status" value="1"/>
</dbReference>
<dbReference type="Gene3D" id="3.30.1370.110">
    <property type="match status" value="1"/>
</dbReference>
<evidence type="ECO:0000313" key="3">
    <source>
        <dbReference type="Proteomes" id="UP000427906"/>
    </source>
</evidence>
<gene>
    <name evidence="2" type="ORF">DSCA_58470</name>
</gene>
<evidence type="ECO:0000313" key="2">
    <source>
        <dbReference type="EMBL" id="BBO71917.1"/>
    </source>
</evidence>
<dbReference type="AlphaFoldDB" id="A0A5K7Z5Q7"/>
<dbReference type="SUPFAM" id="SSF160443">
    <property type="entry name" value="SMR domain-like"/>
    <property type="match status" value="1"/>
</dbReference>
<feature type="domain" description="Smr" evidence="1">
    <location>
        <begin position="12"/>
        <end position="87"/>
    </location>
</feature>
<evidence type="ECO:0000259" key="1">
    <source>
        <dbReference type="PROSITE" id="PS50828"/>
    </source>
</evidence>
<dbReference type="PANTHER" id="PTHR35562">
    <property type="entry name" value="DNA ENDONUCLEASE SMRA-RELATED"/>
    <property type="match status" value="1"/>
</dbReference>
<proteinExistence type="predicted"/>
<dbReference type="PROSITE" id="PS50828">
    <property type="entry name" value="SMR"/>
    <property type="match status" value="1"/>
</dbReference>
<name>A0A5K7Z5Q7_9BACT</name>
<dbReference type="Proteomes" id="UP000427906">
    <property type="component" value="Chromosome"/>
</dbReference>
<protein>
    <recommendedName>
        <fullName evidence="1">Smr domain-containing protein</fullName>
    </recommendedName>
</protein>
<dbReference type="Pfam" id="PF01713">
    <property type="entry name" value="Smr"/>
    <property type="match status" value="1"/>
</dbReference>
<keyword evidence="3" id="KW-1185">Reference proteome</keyword>
<dbReference type="InterPro" id="IPR036063">
    <property type="entry name" value="Smr_dom_sf"/>
</dbReference>
<dbReference type="RefSeq" id="WP_155319689.1">
    <property type="nucleotide sequence ID" value="NZ_AP021874.1"/>
</dbReference>
<dbReference type="SMART" id="SM00463">
    <property type="entry name" value="SMR"/>
    <property type="match status" value="1"/>
</dbReference>
<accession>A0A5K7Z5Q7</accession>
<dbReference type="OrthoDB" id="9808166at2"/>
<dbReference type="EMBL" id="AP021874">
    <property type="protein sequence ID" value="BBO71917.1"/>
    <property type="molecule type" value="Genomic_DNA"/>
</dbReference>
<dbReference type="KEGG" id="dalk:DSCA_58470"/>
<organism evidence="2 3">
    <name type="scientific">Desulfosarcina alkanivorans</name>
    <dbReference type="NCBI Taxonomy" id="571177"/>
    <lineage>
        <taxon>Bacteria</taxon>
        <taxon>Pseudomonadati</taxon>
        <taxon>Thermodesulfobacteriota</taxon>
        <taxon>Desulfobacteria</taxon>
        <taxon>Desulfobacterales</taxon>
        <taxon>Desulfosarcinaceae</taxon>
        <taxon>Desulfosarcina</taxon>
    </lineage>
</organism>
<sequence>MDPVIIPIDGVLDLHTFAPGELKDLMHDYIDACLEAGIHDLRIIHGKGSGVMRARVRSLLKKDPRVAAVEDAPADAGGWGATLVRLNRT</sequence>
<reference evidence="2 3" key="1">
    <citation type="submission" date="2019-11" db="EMBL/GenBank/DDBJ databases">
        <title>Comparative genomics of hydrocarbon-degrading Desulfosarcina strains.</title>
        <authorList>
            <person name="Watanabe M."/>
            <person name="Kojima H."/>
            <person name="Fukui M."/>
        </authorList>
    </citation>
    <scope>NUCLEOTIDE SEQUENCE [LARGE SCALE GENOMIC DNA]</scope>
    <source>
        <strain evidence="2 3">PL12</strain>
    </source>
</reference>